<feature type="compositionally biased region" description="Basic residues" evidence="1">
    <location>
        <begin position="27"/>
        <end position="39"/>
    </location>
</feature>
<dbReference type="EMBL" id="LECT01000006">
    <property type="protein sequence ID" value="KLU07285.1"/>
    <property type="molecule type" value="Genomic_DNA"/>
</dbReference>
<reference evidence="2" key="1">
    <citation type="submission" date="2015-05" db="EMBL/GenBank/DDBJ databases">
        <title>Permanent draft genome of Rhodopirellula islandicus K833.</title>
        <authorList>
            <person name="Kizina J."/>
            <person name="Richter M."/>
            <person name="Glockner F.O."/>
            <person name="Harder J."/>
        </authorList>
    </citation>
    <scope>NUCLEOTIDE SEQUENCE [LARGE SCALE GENOMIC DNA]</scope>
    <source>
        <strain evidence="2">K833</strain>
    </source>
</reference>
<proteinExistence type="predicted"/>
<dbReference type="PATRIC" id="fig|595434.4.peg.348"/>
<sequence>MQKAPPHNPLHRHNRTSHCNQIERQRRLLQKPRTQKRHEKSLLAGRRFNHSGPKGG</sequence>
<organism evidence="2 3">
    <name type="scientific">Rhodopirellula islandica</name>
    <dbReference type="NCBI Taxonomy" id="595434"/>
    <lineage>
        <taxon>Bacteria</taxon>
        <taxon>Pseudomonadati</taxon>
        <taxon>Planctomycetota</taxon>
        <taxon>Planctomycetia</taxon>
        <taxon>Pirellulales</taxon>
        <taxon>Pirellulaceae</taxon>
        <taxon>Rhodopirellula</taxon>
    </lineage>
</organism>
<evidence type="ECO:0000313" key="3">
    <source>
        <dbReference type="Proteomes" id="UP000036367"/>
    </source>
</evidence>
<dbReference type="AlphaFoldDB" id="A0A0J1BL83"/>
<dbReference type="Proteomes" id="UP000036367">
    <property type="component" value="Unassembled WGS sequence"/>
</dbReference>
<protein>
    <submittedName>
        <fullName evidence="2">Uncharacterized protein</fullName>
    </submittedName>
</protein>
<gene>
    <name evidence="2" type="ORF">RISK_000363</name>
</gene>
<accession>A0A0J1BL83</accession>
<name>A0A0J1BL83_RHOIS</name>
<keyword evidence="3" id="KW-1185">Reference proteome</keyword>
<evidence type="ECO:0000313" key="2">
    <source>
        <dbReference type="EMBL" id="KLU07285.1"/>
    </source>
</evidence>
<comment type="caution">
    <text evidence="2">The sequence shown here is derived from an EMBL/GenBank/DDBJ whole genome shotgun (WGS) entry which is preliminary data.</text>
</comment>
<feature type="region of interest" description="Disordered" evidence="1">
    <location>
        <begin position="1"/>
        <end position="56"/>
    </location>
</feature>
<evidence type="ECO:0000256" key="1">
    <source>
        <dbReference type="SAM" id="MobiDB-lite"/>
    </source>
</evidence>